<sequence>MRGAENEPQNSFKKLDQREGVEEKALLEGDGRVIPIQAIA</sequence>
<dbReference type="Proteomes" id="UP000255382">
    <property type="component" value="Unassembled WGS sequence"/>
</dbReference>
<organism evidence="1 2">
    <name type="scientific">Klebsiella pneumoniae subsp. ozaenae</name>
    <dbReference type="NCBI Taxonomy" id="574"/>
    <lineage>
        <taxon>Bacteria</taxon>
        <taxon>Pseudomonadati</taxon>
        <taxon>Pseudomonadota</taxon>
        <taxon>Gammaproteobacteria</taxon>
        <taxon>Enterobacterales</taxon>
        <taxon>Enterobacteriaceae</taxon>
        <taxon>Klebsiella/Raoultella group</taxon>
        <taxon>Klebsiella</taxon>
        <taxon>Klebsiella pneumoniae complex</taxon>
    </lineage>
</organism>
<dbReference type="EMBL" id="UGLZ01000005">
    <property type="protein sequence ID" value="STV50228.1"/>
    <property type="molecule type" value="Genomic_DNA"/>
</dbReference>
<evidence type="ECO:0000313" key="1">
    <source>
        <dbReference type="EMBL" id="STV50228.1"/>
    </source>
</evidence>
<reference evidence="1 2" key="1">
    <citation type="submission" date="2018-06" db="EMBL/GenBank/DDBJ databases">
        <authorList>
            <consortium name="Pathogen Informatics"/>
            <person name="Doyle S."/>
        </authorList>
    </citation>
    <scope>NUCLEOTIDE SEQUENCE [LARGE SCALE GENOMIC DNA]</scope>
    <source>
        <strain evidence="1 2">NCTC5050</strain>
    </source>
</reference>
<evidence type="ECO:0000313" key="2">
    <source>
        <dbReference type="Proteomes" id="UP000255382"/>
    </source>
</evidence>
<name>A0A378BQD6_KLEPO</name>
<keyword evidence="2" id="KW-1185">Reference proteome</keyword>
<protein>
    <submittedName>
        <fullName evidence="1">Uncharacterized protein</fullName>
    </submittedName>
</protein>
<accession>A0A378BQD6</accession>
<gene>
    <name evidence="1" type="ORF">NCTC5050_05558</name>
</gene>
<dbReference type="AlphaFoldDB" id="A0A378BQD6"/>
<proteinExistence type="predicted"/>